<dbReference type="InterPro" id="IPR007167">
    <property type="entry name" value="Fe-transptr_FeoA-like"/>
</dbReference>
<sequence length="133" mass="15286">MVFPPLTFSHDFFHNITSTSNSSTFFLFFHIQPVRCILYSIVYHAVEPLLPIKEDLSMNLSDIKPRHYGIVTGFAKSSQIRRRLQDLGVIRGTKIECISRSPLGDPSAYLIRKTIIALRREDAEQIYISEVDQ</sequence>
<dbReference type="eggNOG" id="COG1918">
    <property type="taxonomic scope" value="Bacteria"/>
</dbReference>
<gene>
    <name evidence="3" type="ORF">RUMHYD_00598</name>
</gene>
<dbReference type="InterPro" id="IPR052713">
    <property type="entry name" value="FeoA"/>
</dbReference>
<evidence type="ECO:0000313" key="4">
    <source>
        <dbReference type="Proteomes" id="UP000003100"/>
    </source>
</evidence>
<dbReference type="SUPFAM" id="SSF50037">
    <property type="entry name" value="C-terminal domain of transcriptional repressors"/>
    <property type="match status" value="1"/>
</dbReference>
<protein>
    <recommendedName>
        <fullName evidence="2">Ferrous iron transporter FeoA-like domain-containing protein</fullName>
    </recommendedName>
</protein>
<comment type="caution">
    <text evidence="3">The sequence shown here is derived from an EMBL/GenBank/DDBJ whole genome shotgun (WGS) entry which is preliminary data.</text>
</comment>
<dbReference type="InterPro" id="IPR038157">
    <property type="entry name" value="FeoA_core_dom"/>
</dbReference>
<accession>C0CID4</accession>
<dbReference type="InterPro" id="IPR008988">
    <property type="entry name" value="Transcriptional_repressor_C"/>
</dbReference>
<reference evidence="3 4" key="1">
    <citation type="submission" date="2009-01" db="EMBL/GenBank/DDBJ databases">
        <authorList>
            <person name="Fulton L."/>
            <person name="Clifton S."/>
            <person name="Fulton B."/>
            <person name="Xu J."/>
            <person name="Minx P."/>
            <person name="Pepin K.H."/>
            <person name="Johnson M."/>
            <person name="Bhonagiri V."/>
            <person name="Nash W.E."/>
            <person name="Mardis E.R."/>
            <person name="Wilson R.K."/>
        </authorList>
    </citation>
    <scope>NUCLEOTIDE SEQUENCE [LARGE SCALE GENOMIC DNA]</scope>
    <source>
        <strain evidence="4">DSM 10507 / JCM 14656 / S5a33</strain>
    </source>
</reference>
<dbReference type="GO" id="GO:0046914">
    <property type="term" value="F:transition metal ion binding"/>
    <property type="evidence" value="ECO:0007669"/>
    <property type="project" value="InterPro"/>
</dbReference>
<proteinExistence type="predicted"/>
<dbReference type="HOGENOM" id="CLU_1902616_0_0_9"/>
<feature type="domain" description="Ferrous iron transporter FeoA-like" evidence="2">
    <location>
        <begin position="58"/>
        <end position="130"/>
    </location>
</feature>
<name>C0CID4_BLAHS</name>
<evidence type="ECO:0000256" key="1">
    <source>
        <dbReference type="ARBA" id="ARBA00023004"/>
    </source>
</evidence>
<dbReference type="AlphaFoldDB" id="C0CID4"/>
<reference evidence="3 4" key="2">
    <citation type="submission" date="2009-02" db="EMBL/GenBank/DDBJ databases">
        <title>Draft genome sequence of Blautia hydrogenotrophica DSM 10507 (Ruminococcus hydrogenotrophicus DSM 10507).</title>
        <authorList>
            <person name="Sudarsanam P."/>
            <person name="Ley R."/>
            <person name="Guruge J."/>
            <person name="Turnbaugh P.J."/>
            <person name="Mahowald M."/>
            <person name="Liep D."/>
            <person name="Gordon J."/>
        </authorList>
    </citation>
    <scope>NUCLEOTIDE SEQUENCE [LARGE SCALE GENOMIC DNA]</scope>
    <source>
        <strain evidence="4">DSM 10507 / JCM 14656 / S5a33</strain>
    </source>
</reference>
<evidence type="ECO:0000259" key="2">
    <source>
        <dbReference type="SMART" id="SM00899"/>
    </source>
</evidence>
<dbReference type="PATRIC" id="fig|476272.21.peg.3605"/>
<dbReference type="Gene3D" id="2.30.30.90">
    <property type="match status" value="1"/>
</dbReference>
<dbReference type="PANTHER" id="PTHR42954:SF2">
    <property type="entry name" value="FE(2+) TRANSPORT PROTEIN A"/>
    <property type="match status" value="1"/>
</dbReference>
<organism evidence="3 4">
    <name type="scientific">Blautia hydrogenotrophica (strain DSM 10507 / JCM 14656 / S5a33)</name>
    <name type="common">Ruminococcus hydrogenotrophicus</name>
    <dbReference type="NCBI Taxonomy" id="476272"/>
    <lineage>
        <taxon>Bacteria</taxon>
        <taxon>Bacillati</taxon>
        <taxon>Bacillota</taxon>
        <taxon>Clostridia</taxon>
        <taxon>Lachnospirales</taxon>
        <taxon>Lachnospiraceae</taxon>
        <taxon>Blautia</taxon>
    </lineage>
</organism>
<keyword evidence="1" id="KW-0408">Iron</keyword>
<keyword evidence="4" id="KW-1185">Reference proteome</keyword>
<dbReference type="Proteomes" id="UP000003100">
    <property type="component" value="Unassembled WGS sequence"/>
</dbReference>
<dbReference type="EMBL" id="ACBZ01000023">
    <property type="protein sequence ID" value="EEG50432.1"/>
    <property type="molecule type" value="Genomic_DNA"/>
</dbReference>
<evidence type="ECO:0000313" key="3">
    <source>
        <dbReference type="EMBL" id="EEG50432.1"/>
    </source>
</evidence>
<dbReference type="PANTHER" id="PTHR42954">
    <property type="entry name" value="FE(2+) TRANSPORT PROTEIN A"/>
    <property type="match status" value="1"/>
</dbReference>
<dbReference type="SMART" id="SM00899">
    <property type="entry name" value="FeoA"/>
    <property type="match status" value="1"/>
</dbReference>
<dbReference type="Pfam" id="PF04023">
    <property type="entry name" value="FeoA"/>
    <property type="match status" value="1"/>
</dbReference>